<proteinExistence type="predicted"/>
<sequence length="291" mass="33049">MPFSTAETPRFPRFFRPLPNPAKEQDIPSEITTPTAPRRTRSVRASEDTPTRQRTFRASGSAAVAFPRPTSAQTSSQRPHEYSSPHHGSPCTALCLSHLLTCDHKVHTPSPEPCASNCHVAKHPDYSQPRSLDSPFVCPTCLAEHLVQRNDERESAFRAEIEAIAEERGESKAWVEKKVGFMRLGWADEDEVEVSVFYEFGRVCEGFWIDEEWRELIERGSRAWREKREQGKGLHVFEDEDELETTVLDVQDKVSDACGESSPTGSVRSAFEKIKRSSRGLEFRMPAYRRP</sequence>
<reference evidence="2 3" key="1">
    <citation type="submission" date="2016-06" db="EMBL/GenBank/DDBJ databases">
        <authorList>
            <person name="Kjaerup R.B."/>
            <person name="Dalgaard T.S."/>
            <person name="Juul-Madsen H.R."/>
        </authorList>
    </citation>
    <scope>NUCLEOTIDE SEQUENCE [LARGE SCALE GENOMIC DNA]</scope>
</reference>
<protein>
    <submittedName>
        <fullName evidence="2">Uncharacterized protein</fullName>
    </submittedName>
</protein>
<name>A0A1X7S4E8_ZYMT9</name>
<keyword evidence="3" id="KW-1185">Reference proteome</keyword>
<dbReference type="Proteomes" id="UP000215127">
    <property type="component" value="Chromosome 9"/>
</dbReference>
<gene>
    <name evidence="2" type="ORF">ZT3D7_G9231</name>
</gene>
<evidence type="ECO:0000256" key="1">
    <source>
        <dbReference type="SAM" id="MobiDB-lite"/>
    </source>
</evidence>
<accession>A0A1X7S4E8</accession>
<dbReference type="EMBL" id="LT853700">
    <property type="protein sequence ID" value="SMQ54077.1"/>
    <property type="molecule type" value="Genomic_DNA"/>
</dbReference>
<evidence type="ECO:0000313" key="3">
    <source>
        <dbReference type="Proteomes" id="UP000215127"/>
    </source>
</evidence>
<evidence type="ECO:0000313" key="2">
    <source>
        <dbReference type="EMBL" id="SMQ54077.1"/>
    </source>
</evidence>
<feature type="region of interest" description="Disordered" evidence="1">
    <location>
        <begin position="1"/>
        <end position="87"/>
    </location>
</feature>
<organism evidence="2 3">
    <name type="scientific">Zymoseptoria tritici (strain ST99CH_3D7)</name>
    <dbReference type="NCBI Taxonomy" id="1276538"/>
    <lineage>
        <taxon>Eukaryota</taxon>
        <taxon>Fungi</taxon>
        <taxon>Dikarya</taxon>
        <taxon>Ascomycota</taxon>
        <taxon>Pezizomycotina</taxon>
        <taxon>Dothideomycetes</taxon>
        <taxon>Dothideomycetidae</taxon>
        <taxon>Mycosphaerellales</taxon>
        <taxon>Mycosphaerellaceae</taxon>
        <taxon>Zymoseptoria</taxon>
    </lineage>
</organism>
<dbReference type="AlphaFoldDB" id="A0A1X7S4E8"/>